<name>A0A919NUL3_9ACTN</name>
<evidence type="ECO:0000313" key="5">
    <source>
        <dbReference type="Proteomes" id="UP000623608"/>
    </source>
</evidence>
<accession>A0A919NUL3</accession>
<protein>
    <recommendedName>
        <fullName evidence="3">AMIN-like domain-containing protein</fullName>
    </recommendedName>
</protein>
<dbReference type="PROSITE" id="PS51257">
    <property type="entry name" value="PROKAR_LIPOPROTEIN"/>
    <property type="match status" value="1"/>
</dbReference>
<dbReference type="InterPro" id="IPR056303">
    <property type="entry name" value="AMIN-like"/>
</dbReference>
<gene>
    <name evidence="4" type="ORF">Ate02nite_82540</name>
</gene>
<keyword evidence="5" id="KW-1185">Reference proteome</keyword>
<feature type="chain" id="PRO_5038635410" description="AMIN-like domain-containing protein" evidence="2">
    <location>
        <begin position="23"/>
        <end position="192"/>
    </location>
</feature>
<proteinExistence type="predicted"/>
<feature type="region of interest" description="Disordered" evidence="1">
    <location>
        <begin position="24"/>
        <end position="61"/>
    </location>
</feature>
<dbReference type="EMBL" id="BOMY01000051">
    <property type="protein sequence ID" value="GIF25524.1"/>
    <property type="molecule type" value="Genomic_DNA"/>
</dbReference>
<comment type="caution">
    <text evidence="4">The sequence shown here is derived from an EMBL/GenBank/DDBJ whole genome shotgun (WGS) entry which is preliminary data.</text>
</comment>
<keyword evidence="2" id="KW-0732">Signal</keyword>
<dbReference type="RefSeq" id="WP_203813330.1">
    <property type="nucleotide sequence ID" value="NZ_BOMY01000051.1"/>
</dbReference>
<evidence type="ECO:0000313" key="4">
    <source>
        <dbReference type="EMBL" id="GIF25524.1"/>
    </source>
</evidence>
<dbReference type="Pfam" id="PF24837">
    <property type="entry name" value="AMIN-like"/>
    <property type="match status" value="1"/>
</dbReference>
<sequence length="192" mass="20048">MKGTKALIFLTALALVGGCGHATPRAAATSAPATTTPHTTEARQVAAPATSPWGTGPYTVKHTPPVPPVPVITGIRYAGHKDGFDRLVLDIPGALPGYSAKYVTEVRRDGSGDKVTMPGYAFIQIVLHPAQAHRDDGTPTVSGIHRTGLAGIMAYAVVGDYEGYVTIALGVSGKQRFNVAELSDRVYIDVAV</sequence>
<feature type="signal peptide" evidence="2">
    <location>
        <begin position="1"/>
        <end position="22"/>
    </location>
</feature>
<dbReference type="Proteomes" id="UP000623608">
    <property type="component" value="Unassembled WGS sequence"/>
</dbReference>
<evidence type="ECO:0000256" key="2">
    <source>
        <dbReference type="SAM" id="SignalP"/>
    </source>
</evidence>
<feature type="domain" description="AMIN-like" evidence="3">
    <location>
        <begin position="71"/>
        <end position="191"/>
    </location>
</feature>
<feature type="compositionally biased region" description="Low complexity" evidence="1">
    <location>
        <begin position="24"/>
        <end position="39"/>
    </location>
</feature>
<organism evidence="4 5">
    <name type="scientific">Paractinoplanes tereljensis</name>
    <dbReference type="NCBI Taxonomy" id="571912"/>
    <lineage>
        <taxon>Bacteria</taxon>
        <taxon>Bacillati</taxon>
        <taxon>Actinomycetota</taxon>
        <taxon>Actinomycetes</taxon>
        <taxon>Micromonosporales</taxon>
        <taxon>Micromonosporaceae</taxon>
        <taxon>Paractinoplanes</taxon>
    </lineage>
</organism>
<evidence type="ECO:0000259" key="3">
    <source>
        <dbReference type="Pfam" id="PF24837"/>
    </source>
</evidence>
<dbReference type="AlphaFoldDB" id="A0A919NUL3"/>
<evidence type="ECO:0000256" key="1">
    <source>
        <dbReference type="SAM" id="MobiDB-lite"/>
    </source>
</evidence>
<reference evidence="4" key="1">
    <citation type="submission" date="2021-01" db="EMBL/GenBank/DDBJ databases">
        <title>Whole genome shotgun sequence of Actinoplanes tereljensis NBRC 105297.</title>
        <authorList>
            <person name="Komaki H."/>
            <person name="Tamura T."/>
        </authorList>
    </citation>
    <scope>NUCLEOTIDE SEQUENCE</scope>
    <source>
        <strain evidence="4">NBRC 105297</strain>
    </source>
</reference>